<dbReference type="AlphaFoldDB" id="G2E9R2"/>
<proteinExistence type="predicted"/>
<protein>
    <submittedName>
        <fullName evidence="1">Uncharacterized protein</fullName>
    </submittedName>
</protein>
<accession>G2E9R2</accession>
<dbReference type="STRING" id="1046627.BZARG_273"/>
<keyword evidence="2" id="KW-1185">Reference proteome</keyword>
<reference evidence="1 2" key="1">
    <citation type="journal article" date="2008" name="Int. J. Syst. Evol. Microbiol.">
        <title>Bizionia argentinensis sp. nov., isolated from surface marine water in Antarctica.</title>
        <authorList>
            <person name="Bercovich A."/>
            <person name="Vazquez S.C."/>
            <person name="Yankilevich P."/>
            <person name="Coria S.H."/>
            <person name="Foti M."/>
            <person name="Hernandez E."/>
            <person name="Vidal A."/>
            <person name="Ruberto L."/>
            <person name="Melo C."/>
            <person name="Marenssi S."/>
            <person name="Criscuolo M."/>
            <person name="Memoli M."/>
            <person name="Arguelles M."/>
            <person name="Mac Cormack W.P."/>
        </authorList>
    </citation>
    <scope>NUCLEOTIDE SEQUENCE [LARGE SCALE GENOMIC DNA]</scope>
    <source>
        <strain evidence="1 2">JUB59</strain>
    </source>
</reference>
<gene>
    <name evidence="1" type="ORF">BZARG_273</name>
</gene>
<sequence length="233" mass="26756">MNKTLYITSIVLCTVMFFNCKEKRESVSNQVQPDIEVSKAVDTKTFKHIYVEIDNKKYDFSYDTDTLAVFLTTSYGKTHIFFEFTKEVTFVPDAKNNRLNAFYGTDYKMDIRNINFDDKTIRFDEYKDDILLKENTIIVSENITKSDFYDTLESGFRLNDDIIKEKLNNKSCPVCVVVITIFATTVVGDSRGSNKELCEQQNKLVAENCANKPDFCLVSEGPCKLKCVPCSEL</sequence>
<evidence type="ECO:0000313" key="1">
    <source>
        <dbReference type="EMBL" id="EGV44916.2"/>
    </source>
</evidence>
<dbReference type="Proteomes" id="UP000003730">
    <property type="component" value="Unassembled WGS sequence"/>
</dbReference>
<dbReference type="OrthoDB" id="1431885at2"/>
<organism evidence="1 2">
    <name type="scientific">Bizionia argentinensis JUB59</name>
    <dbReference type="NCBI Taxonomy" id="1046627"/>
    <lineage>
        <taxon>Bacteria</taxon>
        <taxon>Pseudomonadati</taxon>
        <taxon>Bacteroidota</taxon>
        <taxon>Flavobacteriia</taxon>
        <taxon>Flavobacteriales</taxon>
        <taxon>Flavobacteriaceae</taxon>
        <taxon>Bizionia</taxon>
    </lineage>
</organism>
<name>G2E9R2_9FLAO</name>
<dbReference type="RefSeq" id="WP_123766846.1">
    <property type="nucleotide sequence ID" value="NZ_AFXZ01000002.1"/>
</dbReference>
<comment type="caution">
    <text evidence="1">The sequence shown here is derived from an EMBL/GenBank/DDBJ whole genome shotgun (WGS) entry which is preliminary data.</text>
</comment>
<evidence type="ECO:0000313" key="2">
    <source>
        <dbReference type="Proteomes" id="UP000003730"/>
    </source>
</evidence>
<dbReference type="EMBL" id="AFXZ01000002">
    <property type="protein sequence ID" value="EGV44916.2"/>
    <property type="molecule type" value="Genomic_DNA"/>
</dbReference>